<name>A0A9D1NE84_9FIRM</name>
<feature type="transmembrane region" description="Helical" evidence="6">
    <location>
        <begin position="35"/>
        <end position="54"/>
    </location>
</feature>
<evidence type="ECO:0000256" key="4">
    <source>
        <dbReference type="ARBA" id="ARBA00022989"/>
    </source>
</evidence>
<feature type="transmembrane region" description="Helical" evidence="6">
    <location>
        <begin position="91"/>
        <end position="112"/>
    </location>
</feature>
<keyword evidence="5 6" id="KW-0472">Membrane</keyword>
<evidence type="ECO:0000256" key="1">
    <source>
        <dbReference type="ARBA" id="ARBA00004141"/>
    </source>
</evidence>
<reference evidence="7" key="2">
    <citation type="journal article" date="2021" name="PeerJ">
        <title>Extensive microbial diversity within the chicken gut microbiome revealed by metagenomics and culture.</title>
        <authorList>
            <person name="Gilroy R."/>
            <person name="Ravi A."/>
            <person name="Getino M."/>
            <person name="Pursley I."/>
            <person name="Horton D.L."/>
            <person name="Alikhan N.F."/>
            <person name="Baker D."/>
            <person name="Gharbi K."/>
            <person name="Hall N."/>
            <person name="Watson M."/>
            <person name="Adriaenssens E.M."/>
            <person name="Foster-Nyarko E."/>
            <person name="Jarju S."/>
            <person name="Secka A."/>
            <person name="Antonio M."/>
            <person name="Oren A."/>
            <person name="Chaudhuri R.R."/>
            <person name="La Ragione R."/>
            <person name="Hildebrand F."/>
            <person name="Pallen M.J."/>
        </authorList>
    </citation>
    <scope>NUCLEOTIDE SEQUENCE</scope>
    <source>
        <strain evidence="7">CHK186-9395</strain>
    </source>
</reference>
<dbReference type="Pfam" id="PF07947">
    <property type="entry name" value="YhhN"/>
    <property type="match status" value="1"/>
</dbReference>
<evidence type="ECO:0000256" key="5">
    <source>
        <dbReference type="ARBA" id="ARBA00023136"/>
    </source>
</evidence>
<feature type="transmembrane region" description="Helical" evidence="6">
    <location>
        <begin position="147"/>
        <end position="169"/>
    </location>
</feature>
<protein>
    <recommendedName>
        <fullName evidence="9">YhhN-like protein</fullName>
    </recommendedName>
</protein>
<feature type="transmembrane region" description="Helical" evidence="6">
    <location>
        <begin position="60"/>
        <end position="79"/>
    </location>
</feature>
<proteinExistence type="inferred from homology"/>
<keyword evidence="4 6" id="KW-1133">Transmembrane helix</keyword>
<feature type="transmembrane region" description="Helical" evidence="6">
    <location>
        <begin position="118"/>
        <end position="135"/>
    </location>
</feature>
<dbReference type="InterPro" id="IPR012506">
    <property type="entry name" value="TMEM86B-like"/>
</dbReference>
<comment type="subcellular location">
    <subcellularLocation>
        <location evidence="1">Membrane</location>
        <topology evidence="1">Multi-pass membrane protein</topology>
    </subcellularLocation>
</comment>
<evidence type="ECO:0000256" key="3">
    <source>
        <dbReference type="ARBA" id="ARBA00022692"/>
    </source>
</evidence>
<gene>
    <name evidence="7" type="ORF">IAA62_01445</name>
</gene>
<dbReference type="AlphaFoldDB" id="A0A9D1NE84"/>
<evidence type="ECO:0000313" key="8">
    <source>
        <dbReference type="Proteomes" id="UP000886861"/>
    </source>
</evidence>
<evidence type="ECO:0000256" key="6">
    <source>
        <dbReference type="SAM" id="Phobius"/>
    </source>
</evidence>
<dbReference type="EMBL" id="DVOJ01000005">
    <property type="protein sequence ID" value="HIV01205.1"/>
    <property type="molecule type" value="Genomic_DNA"/>
</dbReference>
<reference evidence="7" key="1">
    <citation type="submission" date="2020-10" db="EMBL/GenBank/DDBJ databases">
        <authorList>
            <person name="Gilroy R."/>
        </authorList>
    </citation>
    <scope>NUCLEOTIDE SEQUENCE</scope>
    <source>
        <strain evidence="7">CHK186-9395</strain>
    </source>
</reference>
<organism evidence="7 8">
    <name type="scientific">Candidatus Caccopulliclostridium gallistercoris</name>
    <dbReference type="NCBI Taxonomy" id="2840719"/>
    <lineage>
        <taxon>Bacteria</taxon>
        <taxon>Bacillati</taxon>
        <taxon>Bacillota</taxon>
        <taxon>Clostridia</taxon>
        <taxon>Candidatus Caccopulliclostridium</taxon>
    </lineage>
</organism>
<comment type="caution">
    <text evidence="7">The sequence shown here is derived from an EMBL/GenBank/DDBJ whole genome shotgun (WGS) entry which is preliminary data.</text>
</comment>
<feature type="transmembrane region" description="Helical" evidence="6">
    <location>
        <begin position="205"/>
        <end position="227"/>
    </location>
</feature>
<dbReference type="GO" id="GO:0016020">
    <property type="term" value="C:membrane"/>
    <property type="evidence" value="ECO:0007669"/>
    <property type="project" value="UniProtKB-SubCell"/>
</dbReference>
<keyword evidence="3 6" id="KW-0812">Transmembrane</keyword>
<feature type="transmembrane region" description="Helical" evidence="6">
    <location>
        <begin position="175"/>
        <end position="198"/>
    </location>
</feature>
<comment type="similarity">
    <text evidence="2">Belongs to the TMEM86 family.</text>
</comment>
<evidence type="ECO:0008006" key="9">
    <source>
        <dbReference type="Google" id="ProtNLM"/>
    </source>
</evidence>
<feature type="transmembrane region" description="Helical" evidence="6">
    <location>
        <begin position="6"/>
        <end position="23"/>
    </location>
</feature>
<evidence type="ECO:0000313" key="7">
    <source>
        <dbReference type="EMBL" id="HIV01205.1"/>
    </source>
</evidence>
<evidence type="ECO:0000256" key="2">
    <source>
        <dbReference type="ARBA" id="ARBA00007375"/>
    </source>
</evidence>
<accession>A0A9D1NE84</accession>
<dbReference type="Proteomes" id="UP000886861">
    <property type="component" value="Unassembled WGS sequence"/>
</dbReference>
<sequence>MNYIPFYCLLGFAVIVTLLFLIWRDPAKPAFNSLLKGISSFAFMALALVCAFMNEALTLPVLFILIGLTASIFGDLYLAGKDFKNEHEDGALYAGFGSFCITQLMYLLGLIFLYGFTWWSFLIGGLLTLGLLLSEKMLKLDFGKFRIIVAVYSILLMTVLGQGIMSLALNGYTLAGLLFMLGVIFFALSDLILSFIYFRKGTKDIVYTFNLLTYYIGQILIASAIMFI</sequence>